<dbReference type="PROSITE" id="PS00012">
    <property type="entry name" value="PHOSPHOPANTETHEINE"/>
    <property type="match status" value="1"/>
</dbReference>
<dbReference type="CDD" id="cd05930">
    <property type="entry name" value="A_NRPS"/>
    <property type="match status" value="1"/>
</dbReference>
<evidence type="ECO:0000259" key="4">
    <source>
        <dbReference type="PROSITE" id="PS50075"/>
    </source>
</evidence>
<dbReference type="Pfam" id="PF13193">
    <property type="entry name" value="AMP-binding_C"/>
    <property type="match status" value="1"/>
</dbReference>
<feature type="domain" description="Carrier" evidence="4">
    <location>
        <begin position="946"/>
        <end position="1030"/>
    </location>
</feature>
<evidence type="ECO:0000256" key="1">
    <source>
        <dbReference type="ARBA" id="ARBA00022450"/>
    </source>
</evidence>
<dbReference type="InterPro" id="IPR045851">
    <property type="entry name" value="AMP-bd_C_sf"/>
</dbReference>
<dbReference type="Gene3D" id="3.30.300.30">
    <property type="match status" value="1"/>
</dbReference>
<comment type="caution">
    <text evidence="5">The sequence shown here is derived from an EMBL/GenBank/DDBJ whole genome shotgun (WGS) entry which is preliminary data.</text>
</comment>
<dbReference type="Proteomes" id="UP001597286">
    <property type="component" value="Unassembled WGS sequence"/>
</dbReference>
<evidence type="ECO:0000313" key="5">
    <source>
        <dbReference type="EMBL" id="MFD1812583.1"/>
    </source>
</evidence>
<dbReference type="Gene3D" id="1.10.1200.10">
    <property type="entry name" value="ACP-like"/>
    <property type="match status" value="1"/>
</dbReference>
<keyword evidence="2" id="KW-0597">Phosphoprotein</keyword>
<feature type="region of interest" description="Disordered" evidence="3">
    <location>
        <begin position="912"/>
        <end position="948"/>
    </location>
</feature>
<feature type="region of interest" description="Disordered" evidence="3">
    <location>
        <begin position="167"/>
        <end position="193"/>
    </location>
</feature>
<reference evidence="6" key="1">
    <citation type="journal article" date="2019" name="Int. J. Syst. Evol. Microbiol.">
        <title>The Global Catalogue of Microorganisms (GCM) 10K type strain sequencing project: providing services to taxonomists for standard genome sequencing and annotation.</title>
        <authorList>
            <consortium name="The Broad Institute Genomics Platform"/>
            <consortium name="The Broad Institute Genome Sequencing Center for Infectious Disease"/>
            <person name="Wu L."/>
            <person name="Ma J."/>
        </authorList>
    </citation>
    <scope>NUCLEOTIDE SEQUENCE [LARGE SCALE GENOMIC DNA]</scope>
    <source>
        <strain evidence="6">DT72</strain>
    </source>
</reference>
<dbReference type="PROSITE" id="PS50075">
    <property type="entry name" value="CARRIER"/>
    <property type="match status" value="1"/>
</dbReference>
<dbReference type="PANTHER" id="PTHR45527">
    <property type="entry name" value="NONRIBOSOMAL PEPTIDE SYNTHETASE"/>
    <property type="match status" value="1"/>
</dbReference>
<dbReference type="RefSeq" id="WP_378485082.1">
    <property type="nucleotide sequence ID" value="NZ_JBHUFB010000009.1"/>
</dbReference>
<dbReference type="Pfam" id="PF00501">
    <property type="entry name" value="AMP-binding"/>
    <property type="match status" value="1"/>
</dbReference>
<feature type="region of interest" description="Disordered" evidence="3">
    <location>
        <begin position="389"/>
        <end position="442"/>
    </location>
</feature>
<dbReference type="InterPro" id="IPR036736">
    <property type="entry name" value="ACP-like_sf"/>
</dbReference>
<protein>
    <submittedName>
        <fullName evidence="5">Non-ribosomal peptide synthetase</fullName>
    </submittedName>
</protein>
<accession>A0ABW4P387</accession>
<dbReference type="InterPro" id="IPR042099">
    <property type="entry name" value="ANL_N_sf"/>
</dbReference>
<dbReference type="PANTHER" id="PTHR45527:SF1">
    <property type="entry name" value="FATTY ACID SYNTHASE"/>
    <property type="match status" value="1"/>
</dbReference>
<evidence type="ECO:0000313" key="6">
    <source>
        <dbReference type="Proteomes" id="UP001597286"/>
    </source>
</evidence>
<dbReference type="PROSITE" id="PS00455">
    <property type="entry name" value="AMP_BINDING"/>
    <property type="match status" value="1"/>
</dbReference>
<dbReference type="Gene3D" id="3.40.50.12780">
    <property type="entry name" value="N-terminal domain of ligase-like"/>
    <property type="match status" value="1"/>
</dbReference>
<evidence type="ECO:0000256" key="2">
    <source>
        <dbReference type="ARBA" id="ARBA00022553"/>
    </source>
</evidence>
<feature type="compositionally biased region" description="Low complexity" evidence="3">
    <location>
        <begin position="936"/>
        <end position="945"/>
    </location>
</feature>
<dbReference type="InterPro" id="IPR020845">
    <property type="entry name" value="AMP-binding_CS"/>
</dbReference>
<keyword evidence="1" id="KW-0596">Phosphopantetheine</keyword>
<keyword evidence="6" id="KW-1185">Reference proteome</keyword>
<dbReference type="SUPFAM" id="SSF56801">
    <property type="entry name" value="Acetyl-CoA synthetase-like"/>
    <property type="match status" value="1"/>
</dbReference>
<dbReference type="NCBIfam" id="TIGR01733">
    <property type="entry name" value="AA-adenyl-dom"/>
    <property type="match status" value="1"/>
</dbReference>
<evidence type="ECO:0000256" key="3">
    <source>
        <dbReference type="SAM" id="MobiDB-lite"/>
    </source>
</evidence>
<dbReference type="InterPro" id="IPR000873">
    <property type="entry name" value="AMP-dep_synth/lig_dom"/>
</dbReference>
<dbReference type="InterPro" id="IPR006162">
    <property type="entry name" value="Ppantetheine_attach_site"/>
</dbReference>
<dbReference type="SUPFAM" id="SSF47336">
    <property type="entry name" value="ACP-like"/>
    <property type="match status" value="1"/>
</dbReference>
<organism evidence="5 6">
    <name type="scientific">Rhodococcus gannanensis</name>
    <dbReference type="NCBI Taxonomy" id="1960308"/>
    <lineage>
        <taxon>Bacteria</taxon>
        <taxon>Bacillati</taxon>
        <taxon>Actinomycetota</taxon>
        <taxon>Actinomycetes</taxon>
        <taxon>Mycobacteriales</taxon>
        <taxon>Nocardiaceae</taxon>
        <taxon>Rhodococcus</taxon>
    </lineage>
</organism>
<dbReference type="EMBL" id="JBHUFB010000009">
    <property type="protein sequence ID" value="MFD1812583.1"/>
    <property type="molecule type" value="Genomic_DNA"/>
</dbReference>
<name>A0ABW4P387_9NOCA</name>
<dbReference type="Pfam" id="PF00550">
    <property type="entry name" value="PP-binding"/>
    <property type="match status" value="1"/>
</dbReference>
<proteinExistence type="predicted"/>
<dbReference type="InterPro" id="IPR009081">
    <property type="entry name" value="PP-bd_ACP"/>
</dbReference>
<dbReference type="InterPro" id="IPR025110">
    <property type="entry name" value="AMP-bd_C"/>
</dbReference>
<feature type="compositionally biased region" description="Pro residues" evidence="3">
    <location>
        <begin position="394"/>
        <end position="404"/>
    </location>
</feature>
<sequence length="1036" mass="107430">MTSILDQFERPISATERLYLAGRPLAEPFAIQLVVEGDGVLDADRLSDAVGAASAACPGARLRRRGVRWVDSGVSPAVTVLDRPGVDLAAPDADPVLTRGLAGDATAEVVLLRGRDTSTVVFRVFHGVMDARGLALWAADVFGVLRGEEPIGAPDPTADHDLVARIGARGKPTTLMPTRRSPLGASGGPPKQGPFLWRHRSVPGVAAASVARISAVLADVVGDRIRVMIPVDLRRHDPALRSTANLALPLFLDISPGEPWSKVHTRILVHMAEKRELAEMDNGGLARLPASVARTVLRGAHRIGAHADRNIVSALVSHAGQVSTRDLSVPGFAVTSVRAVPVHTGLVPVSFVVLECDGTTEITVSCRAGAGVDARLAAVLDRIAEALTASGSTPPSPLTEPTPLVPAATGGPASSTGTADSRFRDHASATPEAPAVSSPDGEYSYAELDRRADAIATALRDRGVDRGDVVAILAGRSVAAVAAQLGVLRAGAAFLALDPKHPVERITGIVDDSGAAVLLAERDRAAAAPSSADVLLLDDLPTSAPEPVRVPITGDDIAYVTYTSGSTGRPKGVRVPHSGVVHFVDGVTDWYGLGPQTRFAHHHTPAADMACAAFFSPLLTGGAVTLVPDDTSHLSLRHMLCESGANTFLFTPSLLDVVLRLDLAPGPVRTVVVGGEQLPPALAVRARDFFGPDVRLLNSYGPAEVSVVCTSHVVAAAPDPATATVPIGRPTAGTDAYLLDEDGVPVPSGEIGELYFTGPQVAAGYLGRPDLTAERFVDLTGGVRSYRTGDLARVLPDGSLDFVGRVDGQVKVRGNRVEPGEVRAALERCPGVSAAAVVGRRTDAGGVLEAYIVASGDGRDVTSCALGAHDVTSRPQVDEAAVRAFLADQLPSYMVPTHIHRVDELPLTDNGKLDVSRLPSGGTSGPAASDNATGDAAPETTAPETEAVDSDLERISAIWVSVLAVDPSSVVPSSDFFALGGDSLASLEMLAQVSKTVVGPDGEAAFVARLEGLVQQMTLARVHEAAVAARDGVDPS</sequence>
<gene>
    <name evidence="5" type="ORF">ACFSJG_10185</name>
</gene>
<dbReference type="InterPro" id="IPR010071">
    <property type="entry name" value="AA_adenyl_dom"/>
</dbReference>